<dbReference type="Pfam" id="PF07690">
    <property type="entry name" value="MFS_1"/>
    <property type="match status" value="1"/>
</dbReference>
<dbReference type="GO" id="GO:0016020">
    <property type="term" value="C:membrane"/>
    <property type="evidence" value="ECO:0007669"/>
    <property type="project" value="UniProtKB-SubCell"/>
</dbReference>
<name>A0A914BIF5_PATMI</name>
<evidence type="ECO:0000256" key="1">
    <source>
        <dbReference type="ARBA" id="ARBA00004141"/>
    </source>
</evidence>
<accession>A0A914BIF5</accession>
<reference evidence="4" key="1">
    <citation type="submission" date="2022-11" db="UniProtKB">
        <authorList>
            <consortium name="EnsemblMetazoa"/>
        </authorList>
    </citation>
    <scope>IDENTIFICATION</scope>
</reference>
<dbReference type="SUPFAM" id="SSF103473">
    <property type="entry name" value="MFS general substrate transporter"/>
    <property type="match status" value="1"/>
</dbReference>
<keyword evidence="2" id="KW-1133">Transmembrane helix</keyword>
<evidence type="ECO:0000313" key="4">
    <source>
        <dbReference type="EnsemblMetazoa" id="XP_038075879.1"/>
    </source>
</evidence>
<dbReference type="RefSeq" id="XP_038075879.1">
    <property type="nucleotide sequence ID" value="XM_038219951.1"/>
</dbReference>
<dbReference type="AlphaFoldDB" id="A0A914BIF5"/>
<protein>
    <recommendedName>
        <fullName evidence="3">Major facilitator superfamily (MFS) profile domain-containing protein</fullName>
    </recommendedName>
</protein>
<keyword evidence="5" id="KW-1185">Reference proteome</keyword>
<dbReference type="Gene3D" id="1.20.1250.20">
    <property type="entry name" value="MFS general substrate transporter like domains"/>
    <property type="match status" value="1"/>
</dbReference>
<keyword evidence="2" id="KW-0812">Transmembrane</keyword>
<feature type="transmembrane region" description="Helical" evidence="2">
    <location>
        <begin position="327"/>
        <end position="353"/>
    </location>
</feature>
<feature type="transmembrane region" description="Helical" evidence="2">
    <location>
        <begin position="238"/>
        <end position="257"/>
    </location>
</feature>
<dbReference type="PANTHER" id="PTHR11360">
    <property type="entry name" value="MONOCARBOXYLATE TRANSPORTER"/>
    <property type="match status" value="1"/>
</dbReference>
<evidence type="ECO:0000256" key="2">
    <source>
        <dbReference type="SAM" id="Phobius"/>
    </source>
</evidence>
<dbReference type="InterPro" id="IPR050327">
    <property type="entry name" value="Proton-linked_MCT"/>
</dbReference>
<feature type="transmembrane region" description="Helical" evidence="2">
    <location>
        <begin position="46"/>
        <end position="67"/>
    </location>
</feature>
<dbReference type="OrthoDB" id="2213137at2759"/>
<feature type="domain" description="Major facilitator superfamily (MFS) profile" evidence="3">
    <location>
        <begin position="13"/>
        <end position="420"/>
    </location>
</feature>
<dbReference type="Proteomes" id="UP000887568">
    <property type="component" value="Unplaced"/>
</dbReference>
<feature type="transmembrane region" description="Helical" evidence="2">
    <location>
        <begin position="167"/>
        <end position="186"/>
    </location>
</feature>
<dbReference type="InterPro" id="IPR036259">
    <property type="entry name" value="MFS_trans_sf"/>
</dbReference>
<dbReference type="PANTHER" id="PTHR11360:SF303">
    <property type="entry name" value="MAJOR FACILITATOR SUPERFAMILY (MFS) PROFILE DOMAIN-CONTAINING PROTEIN"/>
    <property type="match status" value="1"/>
</dbReference>
<feature type="transmembrane region" description="Helical" evidence="2">
    <location>
        <begin position="7"/>
        <end position="26"/>
    </location>
</feature>
<dbReference type="OMA" id="ATEYDTH"/>
<dbReference type="PROSITE" id="PS50850">
    <property type="entry name" value="MFS"/>
    <property type="match status" value="1"/>
</dbReference>
<evidence type="ECO:0000259" key="3">
    <source>
        <dbReference type="PROSITE" id="PS50850"/>
    </source>
</evidence>
<dbReference type="GeneID" id="119743528"/>
<feature type="transmembrane region" description="Helical" evidence="2">
    <location>
        <begin position="74"/>
        <end position="94"/>
    </location>
</feature>
<sequence>MKNYQEGGWGWVVLFAAFMAQVFVYGNLKALSVLAETIATEYDTHLWLVGWVASMSMAVQLLIGPVISFLTHKFGCRLVMLLGGVMATVGYLLASWSGTFLQWSVFIVGFAGVGSGCFAYPFLAIIASYFKKYYPITLLVANLGKSCGDMLYGPITQVLLDTYGWRWTMMIICGLTFHLVPCAAVAKASRVKDDRNDYRRIACKDNETDVTSDNSQVESTHCCKAILAAFDFAILTDVHFILITLASCVTGFCFIGWEVYVVPHGIDHDLNPTQSSFLPTFYGIGNFVGKVVAAVVLQTYVINARWFMCIGVLCASCSLFADPFLTSFASLAVVACTVGSGIAITNTVKFILYRELASDDQLLSMYSWQGLFVGLSDVMSGFASGWLYDVTGSFKATFILLAGLQFCAFIFVLLDYGITKFKDKK</sequence>
<keyword evidence="2" id="KW-0472">Membrane</keyword>
<feature type="transmembrane region" description="Helical" evidence="2">
    <location>
        <begin position="133"/>
        <end position="155"/>
    </location>
</feature>
<dbReference type="GO" id="GO:0008028">
    <property type="term" value="F:monocarboxylic acid transmembrane transporter activity"/>
    <property type="evidence" value="ECO:0007669"/>
    <property type="project" value="TreeGrafter"/>
</dbReference>
<feature type="transmembrane region" description="Helical" evidence="2">
    <location>
        <begin position="277"/>
        <end position="297"/>
    </location>
</feature>
<dbReference type="EnsemblMetazoa" id="XM_038219951.1">
    <property type="protein sequence ID" value="XP_038075879.1"/>
    <property type="gene ID" value="LOC119743528"/>
</dbReference>
<dbReference type="InterPro" id="IPR011701">
    <property type="entry name" value="MFS"/>
</dbReference>
<evidence type="ECO:0000313" key="5">
    <source>
        <dbReference type="Proteomes" id="UP000887568"/>
    </source>
</evidence>
<comment type="subcellular location">
    <subcellularLocation>
        <location evidence="1">Membrane</location>
        <topology evidence="1">Multi-pass membrane protein</topology>
    </subcellularLocation>
</comment>
<feature type="transmembrane region" description="Helical" evidence="2">
    <location>
        <begin position="304"/>
        <end position="321"/>
    </location>
</feature>
<organism evidence="4 5">
    <name type="scientific">Patiria miniata</name>
    <name type="common">Bat star</name>
    <name type="synonym">Asterina miniata</name>
    <dbReference type="NCBI Taxonomy" id="46514"/>
    <lineage>
        <taxon>Eukaryota</taxon>
        <taxon>Metazoa</taxon>
        <taxon>Echinodermata</taxon>
        <taxon>Eleutherozoa</taxon>
        <taxon>Asterozoa</taxon>
        <taxon>Asteroidea</taxon>
        <taxon>Valvatacea</taxon>
        <taxon>Valvatida</taxon>
        <taxon>Asterinidae</taxon>
        <taxon>Patiria</taxon>
    </lineage>
</organism>
<proteinExistence type="predicted"/>
<feature type="transmembrane region" description="Helical" evidence="2">
    <location>
        <begin position="394"/>
        <end position="418"/>
    </location>
</feature>
<feature type="transmembrane region" description="Helical" evidence="2">
    <location>
        <begin position="100"/>
        <end position="126"/>
    </location>
</feature>
<dbReference type="InterPro" id="IPR020846">
    <property type="entry name" value="MFS_dom"/>
</dbReference>
<feature type="transmembrane region" description="Helical" evidence="2">
    <location>
        <begin position="365"/>
        <end position="388"/>
    </location>
</feature>